<dbReference type="AlphaFoldDB" id="A0AAE0BN92"/>
<protein>
    <recommendedName>
        <fullName evidence="1">Nucleotide-diphospho-sugar transferase domain-containing protein</fullName>
    </recommendedName>
</protein>
<dbReference type="PANTHER" id="PTHR46936">
    <property type="entry name" value="ARABINOSYLTRANSFERASE XEG113"/>
    <property type="match status" value="1"/>
</dbReference>
<dbReference type="GO" id="GO:0052325">
    <property type="term" value="P:cell wall pectin biosynthetic process"/>
    <property type="evidence" value="ECO:0007669"/>
    <property type="project" value="TreeGrafter"/>
</dbReference>
<evidence type="ECO:0000259" key="1">
    <source>
        <dbReference type="Pfam" id="PF03407"/>
    </source>
</evidence>
<comment type="caution">
    <text evidence="2">The sequence shown here is derived from an EMBL/GenBank/DDBJ whole genome shotgun (WGS) entry which is preliminary data.</text>
</comment>
<gene>
    <name evidence="2" type="ORF">CYMTET_50994</name>
</gene>
<dbReference type="InterPro" id="IPR053250">
    <property type="entry name" value="Glycosyltransferase_77"/>
</dbReference>
<organism evidence="2 3">
    <name type="scientific">Cymbomonas tetramitiformis</name>
    <dbReference type="NCBI Taxonomy" id="36881"/>
    <lineage>
        <taxon>Eukaryota</taxon>
        <taxon>Viridiplantae</taxon>
        <taxon>Chlorophyta</taxon>
        <taxon>Pyramimonadophyceae</taxon>
        <taxon>Pyramimonadales</taxon>
        <taxon>Pyramimonadaceae</taxon>
        <taxon>Cymbomonas</taxon>
    </lineage>
</organism>
<dbReference type="GO" id="GO:0052636">
    <property type="term" value="F:arabinosyltransferase activity"/>
    <property type="evidence" value="ECO:0007669"/>
    <property type="project" value="TreeGrafter"/>
</dbReference>
<keyword evidence="3" id="KW-1185">Reference proteome</keyword>
<name>A0AAE0BN92_9CHLO</name>
<proteinExistence type="predicted"/>
<dbReference type="GO" id="GO:0005794">
    <property type="term" value="C:Golgi apparatus"/>
    <property type="evidence" value="ECO:0007669"/>
    <property type="project" value="TreeGrafter"/>
</dbReference>
<feature type="domain" description="Nucleotide-diphospho-sugar transferase" evidence="1">
    <location>
        <begin position="26"/>
        <end position="126"/>
    </location>
</feature>
<dbReference type="PANTHER" id="PTHR46936:SF1">
    <property type="entry name" value="ARABINOSYLTRANSFERASE XEG113"/>
    <property type="match status" value="1"/>
</dbReference>
<sequence>MLTFGSKAVSDFILNWVKSVERIPSLRPYVVAALDVELLTLCREKGIPVFLAQGGDIIGDKRNLGVNGQAFGQNIGADRYYRTDGAAFKKMGAVKAKVLQTMLEAAYDVFISDADVVWFADPWPVVGRVTIPWNAVLRCAVLCCAVMGQLLNPQVALLGLRPP</sequence>
<dbReference type="Pfam" id="PF03407">
    <property type="entry name" value="Nucleotid_trans"/>
    <property type="match status" value="1"/>
</dbReference>
<dbReference type="InterPro" id="IPR005069">
    <property type="entry name" value="Nucl-diP-sugar_transferase"/>
</dbReference>
<accession>A0AAE0BN92</accession>
<evidence type="ECO:0000313" key="3">
    <source>
        <dbReference type="Proteomes" id="UP001190700"/>
    </source>
</evidence>
<dbReference type="Proteomes" id="UP001190700">
    <property type="component" value="Unassembled WGS sequence"/>
</dbReference>
<dbReference type="EMBL" id="LGRX02034038">
    <property type="protein sequence ID" value="KAK3239055.1"/>
    <property type="molecule type" value="Genomic_DNA"/>
</dbReference>
<reference evidence="2 3" key="1">
    <citation type="journal article" date="2015" name="Genome Biol. Evol.">
        <title>Comparative Genomics of a Bacterivorous Green Alga Reveals Evolutionary Causalities and Consequences of Phago-Mixotrophic Mode of Nutrition.</title>
        <authorList>
            <person name="Burns J.A."/>
            <person name="Paasch A."/>
            <person name="Narechania A."/>
            <person name="Kim E."/>
        </authorList>
    </citation>
    <scope>NUCLEOTIDE SEQUENCE [LARGE SCALE GENOMIC DNA]</scope>
    <source>
        <strain evidence="2 3">PLY_AMNH</strain>
    </source>
</reference>
<evidence type="ECO:0000313" key="2">
    <source>
        <dbReference type="EMBL" id="KAK3239055.1"/>
    </source>
</evidence>